<organism evidence="7">
    <name type="scientific">Scrofimicrobium appendicitidis</name>
    <dbReference type="NCBI Taxonomy" id="3079930"/>
    <lineage>
        <taxon>Bacteria</taxon>
        <taxon>Bacillati</taxon>
        <taxon>Actinomycetota</taxon>
        <taxon>Actinomycetes</taxon>
        <taxon>Actinomycetales</taxon>
        <taxon>Actinomycetaceae</taxon>
        <taxon>Scrofimicrobium</taxon>
    </lineage>
</organism>
<dbReference type="SUPFAM" id="SSF51905">
    <property type="entry name" value="FAD/NAD(P)-binding domain"/>
    <property type="match status" value="2"/>
</dbReference>
<dbReference type="InterPro" id="IPR028202">
    <property type="entry name" value="Reductase_C"/>
</dbReference>
<dbReference type="AlphaFoldDB" id="A0AAU7V6H9"/>
<keyword evidence="4" id="KW-0560">Oxidoreductase</keyword>
<accession>A0AAU7V6H9</accession>
<dbReference type="PANTHER" id="PTHR43557">
    <property type="entry name" value="APOPTOSIS-INDUCING FACTOR 1"/>
    <property type="match status" value="1"/>
</dbReference>
<evidence type="ECO:0000256" key="3">
    <source>
        <dbReference type="ARBA" id="ARBA00022827"/>
    </source>
</evidence>
<dbReference type="PRINTS" id="PR00469">
    <property type="entry name" value="PNDRDTASEII"/>
</dbReference>
<dbReference type="RefSeq" id="WP_350258067.1">
    <property type="nucleotide sequence ID" value="NZ_CP138335.1"/>
</dbReference>
<proteinExistence type="predicted"/>
<evidence type="ECO:0000259" key="6">
    <source>
        <dbReference type="Pfam" id="PF14759"/>
    </source>
</evidence>
<dbReference type="SUPFAM" id="SSF55424">
    <property type="entry name" value="FAD/NAD-linked reductases, dimerisation (C-terminal) domain"/>
    <property type="match status" value="1"/>
</dbReference>
<dbReference type="GO" id="GO:0016651">
    <property type="term" value="F:oxidoreductase activity, acting on NAD(P)H"/>
    <property type="evidence" value="ECO:0007669"/>
    <property type="project" value="TreeGrafter"/>
</dbReference>
<evidence type="ECO:0000313" key="7">
    <source>
        <dbReference type="EMBL" id="XBW07866.1"/>
    </source>
</evidence>
<dbReference type="InterPro" id="IPR036188">
    <property type="entry name" value="FAD/NAD-bd_sf"/>
</dbReference>
<dbReference type="Pfam" id="PF07992">
    <property type="entry name" value="Pyr_redox_2"/>
    <property type="match status" value="1"/>
</dbReference>
<evidence type="ECO:0000256" key="4">
    <source>
        <dbReference type="ARBA" id="ARBA00023002"/>
    </source>
</evidence>
<sequence length="384" mass="41389">MSGMVIVGGGLAAGTAARILRKEGYQGPVTVVAQEPQLPYQRPPLSKGYLQGTEGLDQVILKPESWYREQNIDVRPQVKAAGIDRDDHRVSLSDGQELTYDKLLLATGATARTLPGFEGALTLRTLADADALAPRLQGRRLVVVGSGWIGMEVAATARQLGADVTVLSRGEVPLSAALGEKIGREFQRMHEEHGVKFQLGVTVEGMTEEAVRFDGQEVPADVVVVGVGATLNLSLAEAAGLELSNGVLTDSSLVTSDPDILAAGDIANSFHPSLGEHLRVEHWSNALAGGKVAARTMLGQQVVQDEIPYFYTDQYDLGMELSGYPPLMKEAEIVIRGDLDARKYLAFWVREGKVVGGMNVNIWDINPKIQQVIGQPVEVLDQQF</sequence>
<dbReference type="InterPro" id="IPR016156">
    <property type="entry name" value="FAD/NAD-linked_Rdtase_dimer_sf"/>
</dbReference>
<reference evidence="7" key="1">
    <citation type="submission" date="2023-11" db="EMBL/GenBank/DDBJ databases">
        <title>Scrofimicrobium hongkongense sp. nov., isolated from a patient with peritonitis.</title>
        <authorList>
            <person name="Lao H.Y."/>
            <person name="Wong A.Y.P."/>
            <person name="Ng T.L."/>
            <person name="Wong R.Y.L."/>
            <person name="Yau M.C.Y."/>
            <person name="Lam J.Y.W."/>
            <person name="Siu G.K.H."/>
        </authorList>
    </citation>
    <scope>NUCLEOTIDE SEQUENCE</scope>
    <source>
        <strain evidence="7">R131</strain>
    </source>
</reference>
<dbReference type="GO" id="GO:0005737">
    <property type="term" value="C:cytoplasm"/>
    <property type="evidence" value="ECO:0007669"/>
    <property type="project" value="TreeGrafter"/>
</dbReference>
<gene>
    <name evidence="7" type="ORF">SAC06_09500</name>
</gene>
<protein>
    <submittedName>
        <fullName evidence="7">FAD-dependent oxidoreductase</fullName>
    </submittedName>
</protein>
<keyword evidence="2" id="KW-0285">Flavoprotein</keyword>
<name>A0AAU7V6H9_9ACTO</name>
<dbReference type="PANTHER" id="PTHR43557:SF2">
    <property type="entry name" value="RIESKE DOMAIN-CONTAINING PROTEIN-RELATED"/>
    <property type="match status" value="1"/>
</dbReference>
<dbReference type="Gene3D" id="3.30.390.30">
    <property type="match status" value="1"/>
</dbReference>
<dbReference type="Pfam" id="PF14759">
    <property type="entry name" value="Reductase_C"/>
    <property type="match status" value="1"/>
</dbReference>
<evidence type="ECO:0000256" key="2">
    <source>
        <dbReference type="ARBA" id="ARBA00022630"/>
    </source>
</evidence>
<feature type="domain" description="FAD/NAD(P)-binding" evidence="5">
    <location>
        <begin position="4"/>
        <end position="290"/>
    </location>
</feature>
<dbReference type="InterPro" id="IPR050446">
    <property type="entry name" value="FAD-oxidoreductase/Apoptosis"/>
</dbReference>
<evidence type="ECO:0000256" key="1">
    <source>
        <dbReference type="ARBA" id="ARBA00001974"/>
    </source>
</evidence>
<dbReference type="KEGG" id="sapp:SAC06_09500"/>
<dbReference type="Gene3D" id="3.50.50.60">
    <property type="entry name" value="FAD/NAD(P)-binding domain"/>
    <property type="match status" value="2"/>
</dbReference>
<evidence type="ECO:0000259" key="5">
    <source>
        <dbReference type="Pfam" id="PF07992"/>
    </source>
</evidence>
<feature type="domain" description="Reductase C-terminal" evidence="6">
    <location>
        <begin position="309"/>
        <end position="361"/>
    </location>
</feature>
<comment type="cofactor">
    <cofactor evidence="1">
        <name>FAD</name>
        <dbReference type="ChEBI" id="CHEBI:57692"/>
    </cofactor>
</comment>
<keyword evidence="3" id="KW-0274">FAD</keyword>
<dbReference type="EMBL" id="CP138335">
    <property type="protein sequence ID" value="XBW07866.1"/>
    <property type="molecule type" value="Genomic_DNA"/>
</dbReference>
<dbReference type="PRINTS" id="PR00368">
    <property type="entry name" value="FADPNR"/>
</dbReference>
<dbReference type="InterPro" id="IPR023753">
    <property type="entry name" value="FAD/NAD-binding_dom"/>
</dbReference>